<dbReference type="EMBL" id="LOHZ01000022">
    <property type="protein sequence ID" value="KYO67255.1"/>
    <property type="molecule type" value="Genomic_DNA"/>
</dbReference>
<dbReference type="Pfam" id="PF03711">
    <property type="entry name" value="OKR_DC_1_C"/>
    <property type="match status" value="1"/>
</dbReference>
<dbReference type="InterPro" id="IPR036633">
    <property type="entry name" value="Prn/Lys/Arg_de-COase_C_sf"/>
</dbReference>
<dbReference type="RefSeq" id="WP_068747715.1">
    <property type="nucleotide sequence ID" value="NZ_LOHZ01000022.1"/>
</dbReference>
<comment type="caution">
    <text evidence="8">The sequence shown here is derived from an EMBL/GenBank/DDBJ whole genome shotgun (WGS) entry which is preliminary data.</text>
</comment>
<keyword evidence="3" id="KW-0210">Decarboxylase</keyword>
<dbReference type="InterPro" id="IPR000310">
    <property type="entry name" value="Orn/Lys/Arg_deCO2ase_major_dom"/>
</dbReference>
<dbReference type="InterPro" id="IPR052357">
    <property type="entry name" value="Orn_Lys_Arg_decarboxylase-I"/>
</dbReference>
<dbReference type="Proteomes" id="UP000075737">
    <property type="component" value="Unassembled WGS sequence"/>
</dbReference>
<feature type="domain" description="Orn/Lys/Arg decarboxylases family 1 pyridoxal-P attachment site" evidence="6">
    <location>
        <begin position="7"/>
        <end position="367"/>
    </location>
</feature>
<dbReference type="InterPro" id="IPR015424">
    <property type="entry name" value="PyrdxlP-dep_Trfase"/>
</dbReference>
<evidence type="ECO:0000256" key="1">
    <source>
        <dbReference type="ARBA" id="ARBA00001933"/>
    </source>
</evidence>
<sequence>MFKEDAPLMNLLKEYVKKDPVRFHMPGHKGKFIFSLQKLLSGNLYKFDVTEIPGFDNLHQPEGILKQSQRNLASLYGARSSFYLVNGATSGIIAAMASFLKEGDRVLVPRNSHRSVLNGIILTKSEPVYLIPGVDTELGICLDVPEEKWVSAIEDGKNIKALLVTNPNYNGICPDIEKIIKTARKMKIKTIVDEAHGPHFKFSKKLPPSGLDYKAEITVQSPHKMLLSLTQSAWLHFNGSGKEEEVIRENLSLITSTSPSYILIASLELAVIFLRKFGAKFVEKGVELAELARRGINRFTPFYCPGVDYAKSKGFFYDVSRLIVNTSSSGYSGLYVEKILRKQYNIFTEYADLNNIYLLITGANSKKEVLNIIKALSTFRKKKGKIFPVGILKKLPERILLPYEVFLRDFEYIPLKNSPGRICRNPVIPYPPGIPVLNPGELITKEHVELLEELVANNYICQGIKNNCIAVVENG</sequence>
<comment type="similarity">
    <text evidence="2">Belongs to the Orn/Lys/Arg decarboxylase class-I family.</text>
</comment>
<dbReference type="SUPFAM" id="SSF55904">
    <property type="entry name" value="Ornithine decarboxylase C-terminal domain"/>
    <property type="match status" value="1"/>
</dbReference>
<evidence type="ECO:0000256" key="2">
    <source>
        <dbReference type="ARBA" id="ARBA00010671"/>
    </source>
</evidence>
<dbReference type="PANTHER" id="PTHR43277:SF4">
    <property type="entry name" value="ARGININE DECARBOXYLASE"/>
    <property type="match status" value="1"/>
</dbReference>
<accession>A0A162MSV5</accession>
<keyword evidence="5 8" id="KW-0456">Lyase</keyword>
<keyword evidence="4" id="KW-0663">Pyridoxal phosphate</keyword>
<dbReference type="Gene3D" id="3.40.640.10">
    <property type="entry name" value="Type I PLP-dependent aspartate aminotransferase-like (Major domain)"/>
    <property type="match status" value="1"/>
</dbReference>
<evidence type="ECO:0000313" key="8">
    <source>
        <dbReference type="EMBL" id="KYO67255.1"/>
    </source>
</evidence>
<comment type="cofactor">
    <cofactor evidence="1">
        <name>pyridoxal 5'-phosphate</name>
        <dbReference type="ChEBI" id="CHEBI:597326"/>
    </cofactor>
</comment>
<organism evidence="8 9">
    <name type="scientific">Thermovenabulum gondwanense</name>
    <dbReference type="NCBI Taxonomy" id="520767"/>
    <lineage>
        <taxon>Bacteria</taxon>
        <taxon>Bacillati</taxon>
        <taxon>Bacillota</taxon>
        <taxon>Clostridia</taxon>
        <taxon>Thermosediminibacterales</taxon>
        <taxon>Thermosediminibacteraceae</taxon>
        <taxon>Thermovenabulum</taxon>
    </lineage>
</organism>
<protein>
    <submittedName>
        <fullName evidence="8">Arginine decarboxylase</fullName>
        <ecNumber evidence="8">4.1.1.19</ecNumber>
    </submittedName>
</protein>
<evidence type="ECO:0000256" key="3">
    <source>
        <dbReference type="ARBA" id="ARBA00022793"/>
    </source>
</evidence>
<dbReference type="PANTHER" id="PTHR43277">
    <property type="entry name" value="ARGININE DECARBOXYLASE"/>
    <property type="match status" value="1"/>
</dbReference>
<dbReference type="AlphaFoldDB" id="A0A162MSV5"/>
<gene>
    <name evidence="8" type="primary">speA_1</name>
    <name evidence="8" type="ORF">ATZ99_05410</name>
</gene>
<feature type="domain" description="Orn/Lys/Arg decarboxylase C-terminal" evidence="7">
    <location>
        <begin position="407"/>
        <end position="452"/>
    </location>
</feature>
<dbReference type="STRING" id="520767.ATZ99_05410"/>
<dbReference type="EC" id="4.1.1.19" evidence="8"/>
<dbReference type="InterPro" id="IPR015421">
    <property type="entry name" value="PyrdxlP-dep_Trfase_major"/>
</dbReference>
<dbReference type="InterPro" id="IPR008286">
    <property type="entry name" value="Prn/Lys/Arg_de-COase_C"/>
</dbReference>
<dbReference type="Pfam" id="PF01276">
    <property type="entry name" value="OKR_DC_1"/>
    <property type="match status" value="1"/>
</dbReference>
<name>A0A162MSV5_9FIRM</name>
<keyword evidence="9" id="KW-1185">Reference proteome</keyword>
<evidence type="ECO:0000259" key="6">
    <source>
        <dbReference type="Pfam" id="PF01276"/>
    </source>
</evidence>
<evidence type="ECO:0000256" key="4">
    <source>
        <dbReference type="ARBA" id="ARBA00022898"/>
    </source>
</evidence>
<evidence type="ECO:0000313" key="9">
    <source>
        <dbReference type="Proteomes" id="UP000075737"/>
    </source>
</evidence>
<dbReference type="SUPFAM" id="SSF53383">
    <property type="entry name" value="PLP-dependent transferases"/>
    <property type="match status" value="1"/>
</dbReference>
<proteinExistence type="inferred from homology"/>
<dbReference type="Gene3D" id="3.90.105.10">
    <property type="entry name" value="Molybdopterin biosynthesis moea protein, domain 2"/>
    <property type="match status" value="1"/>
</dbReference>
<dbReference type="GO" id="GO:0008792">
    <property type="term" value="F:arginine decarboxylase activity"/>
    <property type="evidence" value="ECO:0007669"/>
    <property type="project" value="UniProtKB-EC"/>
</dbReference>
<reference evidence="8 9" key="1">
    <citation type="submission" date="2015-12" db="EMBL/GenBank/DDBJ databases">
        <title>Draft genome of Thermovenabulum gondwanense isolated from a red thermophilic microbial mat colonisisng an outflow channel of a bore well.</title>
        <authorList>
            <person name="Patel B.K."/>
        </authorList>
    </citation>
    <scope>NUCLEOTIDE SEQUENCE [LARGE SCALE GENOMIC DNA]</scope>
    <source>
        <strain evidence="8 9">R270</strain>
    </source>
</reference>
<evidence type="ECO:0000256" key="5">
    <source>
        <dbReference type="ARBA" id="ARBA00023239"/>
    </source>
</evidence>
<evidence type="ECO:0000259" key="7">
    <source>
        <dbReference type="Pfam" id="PF03711"/>
    </source>
</evidence>